<evidence type="ECO:0000313" key="1">
    <source>
        <dbReference type="EMBL" id="GJF16150.1"/>
    </source>
</evidence>
<sequence>MSWIEAVHQPEGVLAVFGGAAPPLTRVELHSVILGRGDVALVFDLHDYPRDPPAKWAAQGFNTVQLTLACTHVRDVRLTGWGNQITADVAVERLEHGVAVGVHSPATALSLTADIVSVAKVAAYLNDPGSACW</sequence>
<protein>
    <submittedName>
        <fullName evidence="1">Uncharacterized protein</fullName>
    </submittedName>
</protein>
<dbReference type="EMBL" id="BPRH01002161">
    <property type="protein sequence ID" value="GJF16150.1"/>
    <property type="molecule type" value="Genomic_DNA"/>
</dbReference>
<keyword evidence="2" id="KW-1185">Reference proteome</keyword>
<dbReference type="Pfam" id="PF15594">
    <property type="entry name" value="Imm50"/>
    <property type="match status" value="1"/>
</dbReference>
<name>A0ABQ4VA42_9MYCO</name>
<evidence type="ECO:0000313" key="2">
    <source>
        <dbReference type="Proteomes" id="UP001060504"/>
    </source>
</evidence>
<dbReference type="Proteomes" id="UP001060504">
    <property type="component" value="Unassembled WGS sequence"/>
</dbReference>
<proteinExistence type="predicted"/>
<organism evidence="1 2">
    <name type="scientific">Mycolicibacterium cyprinidarum</name>
    <dbReference type="NCBI Taxonomy" id="2860311"/>
    <lineage>
        <taxon>Bacteria</taxon>
        <taxon>Bacillati</taxon>
        <taxon>Actinomycetota</taxon>
        <taxon>Actinomycetes</taxon>
        <taxon>Mycobacteriales</taxon>
        <taxon>Mycobacteriaceae</taxon>
        <taxon>Mycolicibacterium</taxon>
    </lineage>
</organism>
<gene>
    <name evidence="1" type="ORF">NGTWS1702_20600</name>
</gene>
<accession>A0ABQ4VA42</accession>
<reference evidence="1 2" key="1">
    <citation type="submission" date="2021-08" db="EMBL/GenBank/DDBJ databases">
        <title>Draft genome sequence of Mycolicibacterium sp. NGTWS1702 strain.</title>
        <authorList>
            <person name="Matsumoto M."/>
            <person name="Tang B.C.C."/>
            <person name="Machida Y."/>
            <person name="Matoyama H."/>
            <person name="Kishihara T."/>
            <person name="Sato S."/>
            <person name="Kondo I."/>
            <person name="Sano M."/>
            <person name="Kato G."/>
        </authorList>
    </citation>
    <scope>NUCLEOTIDE SEQUENCE [LARGE SCALE GENOMIC DNA]</scope>
    <source>
        <strain evidence="1 2">NGTWSNA01</strain>
    </source>
</reference>
<dbReference type="InterPro" id="IPR028957">
    <property type="entry name" value="Imm50"/>
</dbReference>
<comment type="caution">
    <text evidence="1">The sequence shown here is derived from an EMBL/GenBank/DDBJ whole genome shotgun (WGS) entry which is preliminary data.</text>
</comment>